<keyword evidence="1 2" id="KW-0472">Membrane</keyword>
<dbReference type="InterPro" id="IPR032820">
    <property type="entry name" value="ATPase_put"/>
</dbReference>
<evidence type="ECO:0000256" key="2">
    <source>
        <dbReference type="SAM" id="Phobius"/>
    </source>
</evidence>
<dbReference type="RefSeq" id="WP_211546736.1">
    <property type="nucleotide sequence ID" value="NZ_JAGTUF010000003.1"/>
</dbReference>
<feature type="transmembrane region" description="Helical" evidence="2">
    <location>
        <begin position="43"/>
        <end position="65"/>
    </location>
</feature>
<keyword evidence="4" id="KW-1185">Reference proteome</keyword>
<dbReference type="PIRSF" id="PIRSF032126">
    <property type="entry name" value="F0F1_ATP_synthase_subunit_I"/>
    <property type="match status" value="1"/>
</dbReference>
<evidence type="ECO:0000313" key="4">
    <source>
        <dbReference type="Proteomes" id="UP000680714"/>
    </source>
</evidence>
<accession>A0ABS5I9V0</accession>
<evidence type="ECO:0000256" key="1">
    <source>
        <dbReference type="PIRNR" id="PIRNR032126"/>
    </source>
</evidence>
<comment type="caution">
    <text evidence="3">The sequence shown here is derived from an EMBL/GenBank/DDBJ whole genome shotgun (WGS) entry which is preliminary data.</text>
</comment>
<evidence type="ECO:0000313" key="3">
    <source>
        <dbReference type="EMBL" id="MBR9971204.1"/>
    </source>
</evidence>
<proteinExistence type="inferred from homology"/>
<protein>
    <recommendedName>
        <fullName evidence="1">ATP synthase protein I</fullName>
    </recommendedName>
</protein>
<feature type="transmembrane region" description="Helical" evidence="2">
    <location>
        <begin position="71"/>
        <end position="92"/>
    </location>
</feature>
<comment type="function">
    <text evidence="1">A possible function for this protein is to guide the assembly of the membrane sector of the ATPase enzyme complex.</text>
</comment>
<dbReference type="EMBL" id="JAGTUF010000003">
    <property type="protein sequence ID" value="MBR9971204.1"/>
    <property type="molecule type" value="Genomic_DNA"/>
</dbReference>
<keyword evidence="2" id="KW-0812">Transmembrane</keyword>
<name>A0ABS5I9V0_9PROT</name>
<keyword evidence="1" id="KW-0813">Transport</keyword>
<reference evidence="3 4" key="1">
    <citation type="submission" date="2021-04" db="EMBL/GenBank/DDBJ databases">
        <title>Magnetospirillum sulfuroxidans sp. nov., a facultative chemolithoautotrophic sulfur-oxidizing alphaproteobacterium isolated from freshwater sediment and proposals for Paramagetospirillum gen. nov., and Magnetospirillaceae fam. nov.</title>
        <authorList>
            <person name="Koziaeva V."/>
            <person name="Geelhoed J.S."/>
            <person name="Sorokin D.Y."/>
            <person name="Grouzdev D.S."/>
        </authorList>
    </citation>
    <scope>NUCLEOTIDE SEQUENCE [LARGE SCALE GENOMIC DNA]</scope>
    <source>
        <strain evidence="3 4">J10</strain>
    </source>
</reference>
<comment type="similarity">
    <text evidence="1">Belongs to the bacterial AtpI family.</text>
</comment>
<sequence length="118" mass="12711">MDEQHKHSSFDELDVRIRAAREREAEVAGQENERRNPSSGIGLGMRLSVEFVAGVAVGVGLGYFLDRLIGTAPWLMVLFLLLGGAAGVANAYRAAKGMDATVGLGAAQRRLAERQKDK</sequence>
<dbReference type="InterPro" id="IPR016989">
    <property type="entry name" value="Atp1_alphaprobac"/>
</dbReference>
<keyword evidence="1" id="KW-0375">Hydrogen ion transport</keyword>
<organism evidence="3 4">
    <name type="scientific">Magnetospirillum sulfuroxidans</name>
    <dbReference type="NCBI Taxonomy" id="611300"/>
    <lineage>
        <taxon>Bacteria</taxon>
        <taxon>Pseudomonadati</taxon>
        <taxon>Pseudomonadota</taxon>
        <taxon>Alphaproteobacteria</taxon>
        <taxon>Rhodospirillales</taxon>
        <taxon>Rhodospirillaceae</taxon>
        <taxon>Magnetospirillum</taxon>
    </lineage>
</organism>
<dbReference type="Pfam" id="PF09527">
    <property type="entry name" value="ATPase_gene1"/>
    <property type="match status" value="1"/>
</dbReference>
<gene>
    <name evidence="3" type="ORF">KEC16_05720</name>
</gene>
<keyword evidence="2" id="KW-1133">Transmembrane helix</keyword>
<keyword evidence="1" id="KW-0406">Ion transport</keyword>
<dbReference type="Proteomes" id="UP000680714">
    <property type="component" value="Unassembled WGS sequence"/>
</dbReference>